<keyword evidence="4" id="KW-0812">Transmembrane</keyword>
<evidence type="ECO:0000256" key="1">
    <source>
        <dbReference type="ARBA" id="ARBA00023224"/>
    </source>
</evidence>
<dbReference type="Pfam" id="PF00672">
    <property type="entry name" value="HAMP"/>
    <property type="match status" value="1"/>
</dbReference>
<proteinExistence type="inferred from homology"/>
<dbReference type="InterPro" id="IPR004089">
    <property type="entry name" value="MCPsignal_dom"/>
</dbReference>
<feature type="domain" description="HAMP" evidence="6">
    <location>
        <begin position="180"/>
        <end position="233"/>
    </location>
</feature>
<gene>
    <name evidence="7" type="ORF">A176_003293</name>
</gene>
<keyword evidence="4" id="KW-0472">Membrane</keyword>
<dbReference type="AlphaFoldDB" id="A0A0H4WSC5"/>
<dbReference type="SMART" id="SM00304">
    <property type="entry name" value="HAMP"/>
    <property type="match status" value="1"/>
</dbReference>
<dbReference type="Pfam" id="PF00015">
    <property type="entry name" value="MCPsignal"/>
    <property type="match status" value="1"/>
</dbReference>
<dbReference type="eggNOG" id="COG0840">
    <property type="taxonomic scope" value="Bacteria"/>
</dbReference>
<dbReference type="PROSITE" id="PS50885">
    <property type="entry name" value="HAMP"/>
    <property type="match status" value="1"/>
</dbReference>
<sequence length="510" mass="54369">MRLSLTHKITLAPIVVALLFVLLSQGYTVPRLQEAFEAQGRELSGALPTVLASALSDGMKRHAHEEVQQTLEAVAQHGGVAYVAAFDADGALVGVAGEKAQVLRDAREQLMASEDGLILRDGATELQDLMALVPGGAGRVHVGFDRTQARGRVEGALSNVGIVVVVALLVFTGAAFFISRAIVSPLVKLESVVRRIAVHGDLREVIRIDSNDEVGQLARAVGLLVGKLKDLLHQLQSSTELLSDSVMGLTESAEQQNEMVTRHAAALQETQVTAQEIRQTALLASGSAESVIQVAERAEQLSRTGEESVAASIDGMEEVRNQVAEIAARITALGERTKQISGITETVKDLADQSHLLAVNAAIEAARSGEHGHGFAVVAREIRVLADQSIRATNQVRRILLDINQAIIGTVEITAEGTERMEAGLAQVRTSGDTLKQLTTIVEDSTAAARQIARTVSQQATGIEQIFTAVNELNTLMTDTVSRISTTSDAADSLKMLSERVSQVVRAYNV</sequence>
<dbReference type="PANTHER" id="PTHR32089:SF112">
    <property type="entry name" value="LYSOZYME-LIKE PROTEIN-RELATED"/>
    <property type="match status" value="1"/>
</dbReference>
<dbReference type="EMBL" id="CP012109">
    <property type="protein sequence ID" value="AKQ66381.1"/>
    <property type="molecule type" value="Genomic_DNA"/>
</dbReference>
<feature type="domain" description="Methyl-accepting transducer" evidence="5">
    <location>
        <begin position="238"/>
        <end position="474"/>
    </location>
</feature>
<dbReference type="GO" id="GO:0007165">
    <property type="term" value="P:signal transduction"/>
    <property type="evidence" value="ECO:0007669"/>
    <property type="project" value="UniProtKB-KW"/>
</dbReference>
<evidence type="ECO:0000256" key="2">
    <source>
        <dbReference type="ARBA" id="ARBA00029447"/>
    </source>
</evidence>
<dbReference type="Gene3D" id="6.10.340.10">
    <property type="match status" value="1"/>
</dbReference>
<keyword evidence="4" id="KW-1133">Transmembrane helix</keyword>
<dbReference type="PANTHER" id="PTHR32089">
    <property type="entry name" value="METHYL-ACCEPTING CHEMOTAXIS PROTEIN MCPB"/>
    <property type="match status" value="1"/>
</dbReference>
<evidence type="ECO:0000256" key="3">
    <source>
        <dbReference type="PROSITE-ProRule" id="PRU00284"/>
    </source>
</evidence>
<dbReference type="SUPFAM" id="SSF58104">
    <property type="entry name" value="Methyl-accepting chemotaxis protein (MCP) signaling domain"/>
    <property type="match status" value="1"/>
</dbReference>
<feature type="transmembrane region" description="Helical" evidence="4">
    <location>
        <begin position="156"/>
        <end position="178"/>
    </location>
</feature>
<dbReference type="RefSeq" id="WP_002640151.1">
    <property type="nucleotide sequence ID" value="NZ_CP012109.1"/>
</dbReference>
<evidence type="ECO:0000313" key="7">
    <source>
        <dbReference type="EMBL" id="AKQ66381.1"/>
    </source>
</evidence>
<dbReference type="PATRIC" id="fig|1297742.4.peg.3321"/>
<evidence type="ECO:0000259" key="6">
    <source>
        <dbReference type="PROSITE" id="PS50885"/>
    </source>
</evidence>
<comment type="similarity">
    <text evidence="2">Belongs to the methyl-accepting chemotaxis (MCP) protein family.</text>
</comment>
<dbReference type="KEGG" id="mym:A176_003293"/>
<dbReference type="STRING" id="1297742.A176_003293"/>
<dbReference type="Proteomes" id="UP000009026">
    <property type="component" value="Chromosome"/>
</dbReference>
<evidence type="ECO:0000259" key="5">
    <source>
        <dbReference type="PROSITE" id="PS50111"/>
    </source>
</evidence>
<name>A0A0H4WSC5_9BACT</name>
<dbReference type="OrthoDB" id="5498895at2"/>
<dbReference type="CDD" id="cd06225">
    <property type="entry name" value="HAMP"/>
    <property type="match status" value="1"/>
</dbReference>
<keyword evidence="8" id="KW-1185">Reference proteome</keyword>
<dbReference type="GO" id="GO:0016020">
    <property type="term" value="C:membrane"/>
    <property type="evidence" value="ECO:0007669"/>
    <property type="project" value="InterPro"/>
</dbReference>
<protein>
    <submittedName>
        <fullName evidence="7">Methyl-accepting chemotaxis protein</fullName>
    </submittedName>
</protein>
<reference evidence="7 8" key="1">
    <citation type="journal article" date="2016" name="PLoS ONE">
        <title>Complete Genome Sequence and Comparative Genomics of a Novel Myxobacterium Myxococcus hansupus.</title>
        <authorList>
            <person name="Sharma G."/>
            <person name="Narwani T."/>
            <person name="Subramanian S."/>
        </authorList>
    </citation>
    <scope>NUCLEOTIDE SEQUENCE [LARGE SCALE GENOMIC DNA]</scope>
    <source>
        <strain evidence="8">mixupus</strain>
    </source>
</reference>
<accession>A0A0H4WSC5</accession>
<dbReference type="SMART" id="SM00283">
    <property type="entry name" value="MA"/>
    <property type="match status" value="1"/>
</dbReference>
<evidence type="ECO:0000256" key="4">
    <source>
        <dbReference type="SAM" id="Phobius"/>
    </source>
</evidence>
<dbReference type="Gene3D" id="1.10.287.950">
    <property type="entry name" value="Methyl-accepting chemotaxis protein"/>
    <property type="match status" value="1"/>
</dbReference>
<evidence type="ECO:0000313" key="8">
    <source>
        <dbReference type="Proteomes" id="UP000009026"/>
    </source>
</evidence>
<keyword evidence="1 3" id="KW-0807">Transducer</keyword>
<dbReference type="PROSITE" id="PS50111">
    <property type="entry name" value="CHEMOTAXIS_TRANSDUC_2"/>
    <property type="match status" value="1"/>
</dbReference>
<organism evidence="7 8">
    <name type="scientific">Pseudomyxococcus hansupus</name>
    <dbReference type="NCBI Taxonomy" id="1297742"/>
    <lineage>
        <taxon>Bacteria</taxon>
        <taxon>Pseudomonadati</taxon>
        <taxon>Myxococcota</taxon>
        <taxon>Myxococcia</taxon>
        <taxon>Myxococcales</taxon>
        <taxon>Cystobacterineae</taxon>
        <taxon>Myxococcaceae</taxon>
        <taxon>Pseudomyxococcus</taxon>
    </lineage>
</organism>
<dbReference type="InterPro" id="IPR003660">
    <property type="entry name" value="HAMP_dom"/>
</dbReference>